<evidence type="ECO:0000256" key="4">
    <source>
        <dbReference type="PIRSR" id="PIRSR602081-1"/>
    </source>
</evidence>
<reference evidence="8" key="1">
    <citation type="journal article" date="2015" name="Genome Announc.">
        <title>Draft whole-genome sequence of the biocontrol agent Trichoderma harzianum T6776.</title>
        <authorList>
            <person name="Baroncelli R."/>
            <person name="Piaggeschi G."/>
            <person name="Fiorini L."/>
            <person name="Bertolini E."/>
            <person name="Zapparata A."/>
            <person name="Pe M.E."/>
            <person name="Sarrocco S."/>
            <person name="Vannacci G."/>
        </authorList>
    </citation>
    <scope>NUCLEOTIDE SEQUENCE [LARGE SCALE GENOMIC DNA]</scope>
    <source>
        <strain evidence="8">T6776</strain>
    </source>
</reference>
<keyword evidence="7" id="KW-0456">Lyase</keyword>
<comment type="caution">
    <text evidence="7">The sequence shown here is derived from an EMBL/GenBank/DDBJ whole genome shotgun (WGS) entry which is preliminary data.</text>
</comment>
<sequence length="627" mass="71438">MAKPRVIYWFRTDLRLHDSPALQAALDLEPEVFWPIFTWDPHYVYKARGGVNRWQFLLDCQNDLSQSITKLNKNSKLFVLREGPQTLFPKLFKAWKPTHLVFEKDTDAYARSRDEAVAKVAKAAGVQVIIQPGRTLWDSDDIIKHHGGKPTMSITQLQAAGKKIGPVAKPIPAPESLPDPGEMPVDFERHVPEGKPDFNADYRSEEDTGYKHIAGPNGDFAIETLEELGFSPATTPHRGGETRALEILDDLLKDKKYTATFQKPKTSPAQFNPQSTTLLSPFFHFGALSVRLFFWRVHEIVESYGKAASSPPESLIGQVLFRDMYFAAHAALGASFGQTATNPYCRFIPWHLPSKRDPETGLITGDHHIDDQQAETWFQRWKAGVTGFPWIDALMRQLRHDGWIHHLGRHSVACFLTRGGCYVDWERGCEVFEEWLIDHEPACNIGNWQWLSCTAFFTQYFRCYSPVSFGQKWDKSGELIRKWVPELSRVKEKYIYEPWKMPLPDQKEAGVRVTGDGLSEHQERTYPKPMFDFNERRSICLAAMKNAYAVGLYGNDDKVLDGSWRTLFPSPDEAEVMGEYESDYGENADNNEDEYDQDGLDGESANNKRGAEKNGTESKSKKRKTEA</sequence>
<dbReference type="Pfam" id="PF03441">
    <property type="entry name" value="FAD_binding_7"/>
    <property type="match status" value="1"/>
</dbReference>
<evidence type="ECO:0000259" key="6">
    <source>
        <dbReference type="PROSITE" id="PS51645"/>
    </source>
</evidence>
<accession>A0A0F9Y6W4</accession>
<dbReference type="GO" id="GO:0005737">
    <property type="term" value="C:cytoplasm"/>
    <property type="evidence" value="ECO:0007669"/>
    <property type="project" value="TreeGrafter"/>
</dbReference>
<dbReference type="InterPro" id="IPR002081">
    <property type="entry name" value="Cryptochrome/DNA_photolyase_1"/>
</dbReference>
<evidence type="ECO:0000313" key="8">
    <source>
        <dbReference type="Proteomes" id="UP000034112"/>
    </source>
</evidence>
<feature type="compositionally biased region" description="Basic and acidic residues" evidence="5">
    <location>
        <begin position="609"/>
        <end position="627"/>
    </location>
</feature>
<dbReference type="PANTHER" id="PTHR11455:SF9">
    <property type="entry name" value="CRYPTOCHROME CIRCADIAN CLOCK 5 ISOFORM X1"/>
    <property type="match status" value="1"/>
</dbReference>
<comment type="cofactor">
    <cofactor evidence="4">
        <name>FAD</name>
        <dbReference type="ChEBI" id="CHEBI:57692"/>
    </cofactor>
    <text evidence="4">Binds 1 FAD per subunit.</text>
</comment>
<evidence type="ECO:0000256" key="5">
    <source>
        <dbReference type="SAM" id="MobiDB-lite"/>
    </source>
</evidence>
<dbReference type="OrthoDB" id="435881at2759"/>
<keyword evidence="2 4" id="KW-0285">Flavoprotein</keyword>
<dbReference type="PANTHER" id="PTHR11455">
    <property type="entry name" value="CRYPTOCHROME"/>
    <property type="match status" value="1"/>
</dbReference>
<evidence type="ECO:0000256" key="1">
    <source>
        <dbReference type="ARBA" id="ARBA00005862"/>
    </source>
</evidence>
<dbReference type="PROSITE" id="PS51645">
    <property type="entry name" value="PHR_CRY_ALPHA_BETA"/>
    <property type="match status" value="1"/>
</dbReference>
<dbReference type="OMA" id="GNWNYTA"/>
<dbReference type="GO" id="GO:0005634">
    <property type="term" value="C:nucleus"/>
    <property type="evidence" value="ECO:0007669"/>
    <property type="project" value="TreeGrafter"/>
</dbReference>
<dbReference type="GO" id="GO:0043153">
    <property type="term" value="P:entrainment of circadian clock by photoperiod"/>
    <property type="evidence" value="ECO:0007669"/>
    <property type="project" value="TreeGrafter"/>
</dbReference>
<dbReference type="SUPFAM" id="SSF48173">
    <property type="entry name" value="Cryptochrome/photolyase FAD-binding domain"/>
    <property type="match status" value="1"/>
</dbReference>
<feature type="region of interest" description="Disordered" evidence="5">
    <location>
        <begin position="577"/>
        <end position="627"/>
    </location>
</feature>
<feature type="binding site" evidence="4">
    <location>
        <begin position="276"/>
        <end position="280"/>
    </location>
    <ligand>
        <name>FAD</name>
        <dbReference type="ChEBI" id="CHEBI:57692"/>
    </ligand>
</feature>
<dbReference type="SUPFAM" id="SSF52425">
    <property type="entry name" value="Cryptochrome/photolyase, N-terminal domain"/>
    <property type="match status" value="1"/>
</dbReference>
<dbReference type="GO" id="GO:0032922">
    <property type="term" value="P:circadian regulation of gene expression"/>
    <property type="evidence" value="ECO:0007669"/>
    <property type="project" value="TreeGrafter"/>
</dbReference>
<dbReference type="AlphaFoldDB" id="A0A0F9Y6W4"/>
<comment type="similarity">
    <text evidence="1">Belongs to the DNA photolyase class-1 family.</text>
</comment>
<dbReference type="Pfam" id="PF00875">
    <property type="entry name" value="DNA_photolyase"/>
    <property type="match status" value="1"/>
</dbReference>
<dbReference type="InterPro" id="IPR036134">
    <property type="entry name" value="Crypto/Photolyase_FAD-like_sf"/>
</dbReference>
<feature type="domain" description="Photolyase/cryptochrome alpha/beta" evidence="6">
    <location>
        <begin position="4"/>
        <end position="136"/>
    </location>
</feature>
<dbReference type="Gene3D" id="1.25.40.80">
    <property type="match status" value="1"/>
</dbReference>
<feature type="compositionally biased region" description="Acidic residues" evidence="5">
    <location>
        <begin position="577"/>
        <end position="601"/>
    </location>
</feature>
<proteinExistence type="inferred from homology"/>
<dbReference type="Proteomes" id="UP000034112">
    <property type="component" value="Unassembled WGS sequence"/>
</dbReference>
<dbReference type="Gene3D" id="1.10.579.10">
    <property type="entry name" value="DNA Cyclobutane Dipyrimidine Photolyase, subunit A, domain 3"/>
    <property type="match status" value="1"/>
</dbReference>
<keyword evidence="3 4" id="KW-0274">FAD</keyword>
<dbReference type="InterPro" id="IPR014729">
    <property type="entry name" value="Rossmann-like_a/b/a_fold"/>
</dbReference>
<dbReference type="GO" id="GO:0003677">
    <property type="term" value="F:DNA binding"/>
    <property type="evidence" value="ECO:0007669"/>
    <property type="project" value="TreeGrafter"/>
</dbReference>
<dbReference type="GO" id="GO:0003904">
    <property type="term" value="F:deoxyribodipyrimidine photo-lyase activity"/>
    <property type="evidence" value="ECO:0007669"/>
    <property type="project" value="TreeGrafter"/>
</dbReference>
<gene>
    <name evidence="7" type="ORF">THAR02_00146</name>
</gene>
<dbReference type="InterPro" id="IPR036155">
    <property type="entry name" value="Crypto/Photolyase_N_sf"/>
</dbReference>
<dbReference type="InterPro" id="IPR005101">
    <property type="entry name" value="Cryptochr/Photolyase_FAD-bd"/>
</dbReference>
<dbReference type="GO" id="GO:0071949">
    <property type="term" value="F:FAD binding"/>
    <property type="evidence" value="ECO:0007669"/>
    <property type="project" value="TreeGrafter"/>
</dbReference>
<evidence type="ECO:0000256" key="3">
    <source>
        <dbReference type="ARBA" id="ARBA00022827"/>
    </source>
</evidence>
<evidence type="ECO:0000256" key="2">
    <source>
        <dbReference type="ARBA" id="ARBA00022630"/>
    </source>
</evidence>
<protein>
    <submittedName>
        <fullName evidence="7">DNA photolyase</fullName>
    </submittedName>
</protein>
<organism evidence="7 8">
    <name type="scientific">Trichoderma harzianum</name>
    <name type="common">Hypocrea lixii</name>
    <dbReference type="NCBI Taxonomy" id="5544"/>
    <lineage>
        <taxon>Eukaryota</taxon>
        <taxon>Fungi</taxon>
        <taxon>Dikarya</taxon>
        <taxon>Ascomycota</taxon>
        <taxon>Pezizomycotina</taxon>
        <taxon>Sordariomycetes</taxon>
        <taxon>Hypocreomycetidae</taxon>
        <taxon>Hypocreales</taxon>
        <taxon>Hypocreaceae</taxon>
        <taxon>Trichoderma</taxon>
    </lineage>
</organism>
<name>A0A0F9Y6W4_TRIHA</name>
<dbReference type="InterPro" id="IPR006050">
    <property type="entry name" value="DNA_photolyase_N"/>
</dbReference>
<dbReference type="EMBL" id="JOKZ01000002">
    <property type="protein sequence ID" value="KKP07758.1"/>
    <property type="molecule type" value="Genomic_DNA"/>
</dbReference>
<dbReference type="Gene3D" id="3.40.50.620">
    <property type="entry name" value="HUPs"/>
    <property type="match status" value="1"/>
</dbReference>
<evidence type="ECO:0000313" key="7">
    <source>
        <dbReference type="EMBL" id="KKP07758.1"/>
    </source>
</evidence>